<evidence type="ECO:0000313" key="8">
    <source>
        <dbReference type="EMBL" id="CAA6799782.1"/>
    </source>
</evidence>
<dbReference type="AlphaFoldDB" id="A0A6S6S115"/>
<proteinExistence type="inferred from homology"/>
<dbReference type="EMBL" id="CACVAR010000057">
    <property type="protein sequence ID" value="CAA6799782.1"/>
    <property type="molecule type" value="Genomic_DNA"/>
</dbReference>
<reference evidence="8" key="1">
    <citation type="submission" date="2020-01" db="EMBL/GenBank/DDBJ databases">
        <authorList>
            <person name="Meier V. D."/>
            <person name="Meier V D."/>
        </authorList>
    </citation>
    <scope>NUCLEOTIDE SEQUENCE</scope>
    <source>
        <strain evidence="8">HLG_WM_MAG_03</strain>
    </source>
</reference>
<dbReference type="Pfam" id="PF05840">
    <property type="entry name" value="Phage_GPA"/>
    <property type="match status" value="1"/>
</dbReference>
<evidence type="ECO:0000256" key="3">
    <source>
        <dbReference type="ARBA" id="ARBA00022705"/>
    </source>
</evidence>
<keyword evidence="6" id="KW-0378">Hydrolase</keyword>
<evidence type="ECO:0000259" key="7">
    <source>
        <dbReference type="Pfam" id="PF05840"/>
    </source>
</evidence>
<gene>
    <name evidence="8" type="ORF">HELGO_WM31552</name>
</gene>
<sequence length="479" mass="56442">MLNCFKLNKIDYAKVALNSDFKQAEWLNKNSVCTNGQETKIVYNSAWTLDQSYKYTTFVLDDIRYQAKELGLVPVFITVTLPSRFHPFTTYKNGKKYSNKNYENKSINDGYKELVAFFRHLQNSFRIDRKRVKTKYFRVIEPHKSFVPHLHAIVWLPKDAIFSFRQHQLNTIKLFDFSMKPLVSGAGEDFKVLDDEGYAVLYLLKYAQKTLKGEAWIRGWQKHNKLSRLSTSTRGSVPRQVFKKLSQFIKYDEKSDLPWFRQMLAVTDITISMFEIPTLECPILKSRRELRSVGRDYQVFINKEVYYRAKSEPSLYCPYNRYVMDYKLTYVKSYRTMSHEIYHFPLEGDNPIVTLYDSRDSRFVEEDYTALTIGKSIKESYELGSNGKYSEEIISYHDNDFSDVPNCASLMFGKEFIPPVDERFSHSHSIVDDSYTIVIDYVDDSTLEVHEEIVESFWDGIDYEYTPKEDDLEFFGLDF</sequence>
<dbReference type="InterPro" id="IPR008766">
    <property type="entry name" value="Replication_gene_A-like"/>
</dbReference>
<evidence type="ECO:0000256" key="6">
    <source>
        <dbReference type="ARBA" id="ARBA00022801"/>
    </source>
</evidence>
<comment type="function">
    <text evidence="1">Possible endonuclease which induces a single-strand cut and initiates DNA replication.</text>
</comment>
<dbReference type="GO" id="GO:0004519">
    <property type="term" value="F:endonuclease activity"/>
    <property type="evidence" value="ECO:0007669"/>
    <property type="project" value="UniProtKB-KW"/>
</dbReference>
<feature type="domain" description="Replication gene A protein-like" evidence="7">
    <location>
        <begin position="64"/>
        <end position="209"/>
    </location>
</feature>
<dbReference type="GO" id="GO:0016787">
    <property type="term" value="F:hydrolase activity"/>
    <property type="evidence" value="ECO:0007669"/>
    <property type="project" value="UniProtKB-KW"/>
</dbReference>
<organism evidence="8">
    <name type="scientific">uncultured Sulfurovum sp</name>
    <dbReference type="NCBI Taxonomy" id="269237"/>
    <lineage>
        <taxon>Bacteria</taxon>
        <taxon>Pseudomonadati</taxon>
        <taxon>Campylobacterota</taxon>
        <taxon>Epsilonproteobacteria</taxon>
        <taxon>Campylobacterales</taxon>
        <taxon>Sulfurovaceae</taxon>
        <taxon>Sulfurovum</taxon>
        <taxon>environmental samples</taxon>
    </lineage>
</organism>
<protein>
    <recommendedName>
        <fullName evidence="7">Replication gene A protein-like domain-containing protein</fullName>
    </recommendedName>
</protein>
<keyword evidence="4" id="KW-0540">Nuclease</keyword>
<keyword evidence="3" id="KW-0235">DNA replication</keyword>
<name>A0A6S6S115_9BACT</name>
<evidence type="ECO:0000256" key="5">
    <source>
        <dbReference type="ARBA" id="ARBA00022759"/>
    </source>
</evidence>
<evidence type="ECO:0000256" key="2">
    <source>
        <dbReference type="ARBA" id="ARBA00009260"/>
    </source>
</evidence>
<keyword evidence="5" id="KW-0255">Endonuclease</keyword>
<comment type="similarity">
    <text evidence="2">Belongs to the phage GPA family.</text>
</comment>
<evidence type="ECO:0000256" key="1">
    <source>
        <dbReference type="ARBA" id="ARBA00003293"/>
    </source>
</evidence>
<evidence type="ECO:0000256" key="4">
    <source>
        <dbReference type="ARBA" id="ARBA00022722"/>
    </source>
</evidence>
<dbReference type="GO" id="GO:0006260">
    <property type="term" value="P:DNA replication"/>
    <property type="evidence" value="ECO:0007669"/>
    <property type="project" value="UniProtKB-KW"/>
</dbReference>
<accession>A0A6S6S115</accession>